<protein>
    <submittedName>
        <fullName evidence="3">ROK family protein</fullName>
    </submittedName>
</protein>
<feature type="domain" description="HTH marR-type" evidence="2">
    <location>
        <begin position="22"/>
        <end position="71"/>
    </location>
</feature>
<dbReference type="AlphaFoldDB" id="A0A399J5W4"/>
<dbReference type="OrthoDB" id="49685at2"/>
<reference evidence="3 4" key="1">
    <citation type="submission" date="2018-08" db="EMBL/GenBank/DDBJ databases">
        <title>Pseudooceanicola sediminis CY03 in the family Rhodobacteracea.</title>
        <authorList>
            <person name="Zhang Y.-J."/>
        </authorList>
    </citation>
    <scope>NUCLEOTIDE SEQUENCE [LARGE SCALE GENOMIC DNA]</scope>
    <source>
        <strain evidence="3 4">CY03</strain>
    </source>
</reference>
<dbReference type="Pfam" id="PF12802">
    <property type="entry name" value="MarR_2"/>
    <property type="match status" value="1"/>
</dbReference>
<dbReference type="InterPro" id="IPR000600">
    <property type="entry name" value="ROK"/>
</dbReference>
<comment type="caution">
    <text evidence="3">The sequence shown here is derived from an EMBL/GenBank/DDBJ whole genome shotgun (WGS) entry which is preliminary data.</text>
</comment>
<dbReference type="InterPro" id="IPR036390">
    <property type="entry name" value="WH_DNA-bd_sf"/>
</dbReference>
<dbReference type="SUPFAM" id="SSF46785">
    <property type="entry name" value="Winged helix' DNA-binding domain"/>
    <property type="match status" value="1"/>
</dbReference>
<organism evidence="3 4">
    <name type="scientific">Pseudooceanicola sediminis</name>
    <dbReference type="NCBI Taxonomy" id="2211117"/>
    <lineage>
        <taxon>Bacteria</taxon>
        <taxon>Pseudomonadati</taxon>
        <taxon>Pseudomonadota</taxon>
        <taxon>Alphaproteobacteria</taxon>
        <taxon>Rhodobacterales</taxon>
        <taxon>Paracoccaceae</taxon>
        <taxon>Pseudooceanicola</taxon>
    </lineage>
</organism>
<dbReference type="Gene3D" id="1.10.10.10">
    <property type="entry name" value="Winged helix-like DNA-binding domain superfamily/Winged helix DNA-binding domain"/>
    <property type="match status" value="1"/>
</dbReference>
<gene>
    <name evidence="3" type="ORF">DL237_01890</name>
</gene>
<dbReference type="GO" id="GO:0003700">
    <property type="term" value="F:DNA-binding transcription factor activity"/>
    <property type="evidence" value="ECO:0007669"/>
    <property type="project" value="InterPro"/>
</dbReference>
<dbReference type="Proteomes" id="UP000265848">
    <property type="component" value="Unassembled WGS sequence"/>
</dbReference>
<dbReference type="EMBL" id="QWJJ01000001">
    <property type="protein sequence ID" value="RII40781.1"/>
    <property type="molecule type" value="Genomic_DNA"/>
</dbReference>
<proteinExistence type="inferred from homology"/>
<dbReference type="InterPro" id="IPR036388">
    <property type="entry name" value="WH-like_DNA-bd_sf"/>
</dbReference>
<dbReference type="Gene3D" id="3.30.420.40">
    <property type="match status" value="2"/>
</dbReference>
<evidence type="ECO:0000313" key="4">
    <source>
        <dbReference type="Proteomes" id="UP000265848"/>
    </source>
</evidence>
<evidence type="ECO:0000259" key="2">
    <source>
        <dbReference type="Pfam" id="PF12802"/>
    </source>
</evidence>
<dbReference type="SUPFAM" id="SSF53067">
    <property type="entry name" value="Actin-like ATPase domain"/>
    <property type="match status" value="1"/>
</dbReference>
<dbReference type="RefSeq" id="WP_119397303.1">
    <property type="nucleotide sequence ID" value="NZ_QWJJ01000001.1"/>
</dbReference>
<keyword evidence="4" id="KW-1185">Reference proteome</keyword>
<dbReference type="InterPro" id="IPR043129">
    <property type="entry name" value="ATPase_NBD"/>
</dbReference>
<comment type="similarity">
    <text evidence="1">Belongs to the ROK (NagC/XylR) family.</text>
</comment>
<dbReference type="PANTHER" id="PTHR18964:SF149">
    <property type="entry name" value="BIFUNCTIONAL UDP-N-ACETYLGLUCOSAMINE 2-EPIMERASE_N-ACETYLMANNOSAMINE KINASE"/>
    <property type="match status" value="1"/>
</dbReference>
<evidence type="ECO:0000256" key="1">
    <source>
        <dbReference type="ARBA" id="ARBA00006479"/>
    </source>
</evidence>
<name>A0A399J5W4_9RHOB</name>
<sequence>MPTTLAPLSEVSTRNYSANERAILNLLRLGGPTPSAELARLTGLSAQSASVITRGLEAEGLVRRGDPVKGRVGKPSTPIGLDPSGAFSVGLRLGRRQSDLVLMDFVGQVRSQITTRHAYPTPERTLAFVSDGIAQFAARLTPDQQKRIVGLGVGMPFDLWSWLDRVGGQEHEMLAWKEFDAEAALSERTGLPVYVGNDSSLACYGEHLFGAATGTPDFGYIYLGAFVGGGVMLDSRLYSGPGGNAGAIASIPVPRQDGKVVQLLEVASGYELERRIDQRSKGASKRILDAALHRDRSWQEFEDICDQWLEEVAGYLAYGAIALVAILDVPAIIIDGSLPAALRDRMVAAVAERIGGLDTRGISPPQVMAGRLGTTACALGAAYQPIVARYLIE</sequence>
<evidence type="ECO:0000313" key="3">
    <source>
        <dbReference type="EMBL" id="RII40781.1"/>
    </source>
</evidence>
<dbReference type="Pfam" id="PF00480">
    <property type="entry name" value="ROK"/>
    <property type="match status" value="1"/>
</dbReference>
<dbReference type="PANTHER" id="PTHR18964">
    <property type="entry name" value="ROK (REPRESSOR, ORF, KINASE) FAMILY"/>
    <property type="match status" value="1"/>
</dbReference>
<dbReference type="InterPro" id="IPR000835">
    <property type="entry name" value="HTH_MarR-typ"/>
</dbReference>
<accession>A0A399J5W4</accession>